<protein>
    <recommendedName>
        <fullName evidence="2">DUF7159 domain-containing protein</fullName>
    </recommendedName>
</protein>
<dbReference type="KEGG" id="nwl:NWFMUON74_56890"/>
<proteinExistence type="predicted"/>
<dbReference type="EMBL" id="AP023396">
    <property type="protein sequence ID" value="BCK57917.1"/>
    <property type="molecule type" value="Genomic_DNA"/>
</dbReference>
<feature type="domain" description="DUF7159" evidence="2">
    <location>
        <begin position="45"/>
        <end position="221"/>
    </location>
</feature>
<accession>A0A7G1KRP7</accession>
<sequence length="417" mass="43190">MVTFGVSTERGAVQAVALRNGPDSLPERILHHRTQQIRGDGTHDLAHAVETALADLDAELGADYEAVGAAVTYRDAAERRAIVTGLASGPWRTASLVSAKSAHLALARAMTWVDGFDHLVICEVVPGYQGFSLISPGRDRVLAGLTTAGGVITRETMRPAVTAAWDQFEAAGVEPDAVVLIGSAAGDTAVTSALGAGFGASIVPCKVAAAGSAIGAALVAQPPSAGAESEARARVSRGATAVFAAASVLAGGLVVGGAYHATGTSRSGSELTDARVAAQTHRAFPTQRRSAEWGASDESAVSEQDPEIITVDPATVNWRSRHSDRLGVRQFDSESSDSEVSEGQPQTLLHHSDAEPAATGPSSVIPAPTVPVGAPNGSLLFPGEAAPPQFGTAEFGKWWDNHWRMMVQWAAQMMPRV</sequence>
<evidence type="ECO:0000313" key="3">
    <source>
        <dbReference type="EMBL" id="BCK57917.1"/>
    </source>
</evidence>
<evidence type="ECO:0000313" key="4">
    <source>
        <dbReference type="Proteomes" id="UP000516173"/>
    </source>
</evidence>
<organism evidence="3 4">
    <name type="scientific">Nocardia wallacei</name>
    <dbReference type="NCBI Taxonomy" id="480035"/>
    <lineage>
        <taxon>Bacteria</taxon>
        <taxon>Bacillati</taxon>
        <taxon>Actinomycetota</taxon>
        <taxon>Actinomycetes</taxon>
        <taxon>Mycobacteriales</taxon>
        <taxon>Nocardiaceae</taxon>
        <taxon>Nocardia</taxon>
    </lineage>
</organism>
<dbReference type="InterPro" id="IPR055583">
    <property type="entry name" value="DUF7159"/>
</dbReference>
<dbReference type="Proteomes" id="UP000516173">
    <property type="component" value="Chromosome"/>
</dbReference>
<keyword evidence="4" id="KW-1185">Reference proteome</keyword>
<evidence type="ECO:0000256" key="1">
    <source>
        <dbReference type="SAM" id="MobiDB-lite"/>
    </source>
</evidence>
<gene>
    <name evidence="3" type="ORF">NWFMUON74_56890</name>
</gene>
<name>A0A7G1KRP7_9NOCA</name>
<feature type="region of interest" description="Disordered" evidence="1">
    <location>
        <begin position="278"/>
        <end position="306"/>
    </location>
</feature>
<reference evidence="3 4" key="1">
    <citation type="submission" date="2020-08" db="EMBL/GenBank/DDBJ databases">
        <title>Genome Sequencing of Nocardia wallacei strain FMUON74 and assembly.</title>
        <authorList>
            <person name="Toyokawa M."/>
            <person name="Uesaka K."/>
        </authorList>
    </citation>
    <scope>NUCLEOTIDE SEQUENCE [LARGE SCALE GENOMIC DNA]</scope>
    <source>
        <strain evidence="3 4">FMUON74</strain>
    </source>
</reference>
<evidence type="ECO:0000259" key="2">
    <source>
        <dbReference type="Pfam" id="PF23717"/>
    </source>
</evidence>
<dbReference type="Pfam" id="PF23717">
    <property type="entry name" value="DUF7159"/>
    <property type="match status" value="1"/>
</dbReference>
<dbReference type="AlphaFoldDB" id="A0A7G1KRP7"/>
<feature type="region of interest" description="Disordered" evidence="1">
    <location>
        <begin position="328"/>
        <end position="347"/>
    </location>
</feature>